<protein>
    <submittedName>
        <fullName evidence="1">Uncharacterized protein</fullName>
    </submittedName>
</protein>
<dbReference type="RefSeq" id="WP_006952116.1">
    <property type="nucleotide sequence ID" value="NZ_CAVK010000055.1"/>
</dbReference>
<reference evidence="1 2" key="1">
    <citation type="submission" date="2013-03" db="EMBL/GenBank/DDBJ databases">
        <authorList>
            <person name="Le V."/>
        </authorList>
    </citation>
    <scope>NUCLEOTIDE SEQUENCE [LARGE SCALE GENOMIC DNA]</scope>
    <source>
        <strain evidence="1 2">BiD32</strain>
    </source>
</reference>
<accession>N1MMD8</accession>
<comment type="caution">
    <text evidence="1">The sequence shown here is derived from an EMBL/GenBank/DDBJ whole genome shotgun (WGS) entry which is preliminary data.</text>
</comment>
<evidence type="ECO:0000313" key="2">
    <source>
        <dbReference type="Proteomes" id="UP000013201"/>
    </source>
</evidence>
<evidence type="ECO:0000313" key="1">
    <source>
        <dbReference type="EMBL" id="CCW16757.1"/>
    </source>
</evidence>
<dbReference type="AlphaFoldDB" id="N1MMD8"/>
<organism evidence="1 2">
    <name type="scientific">Sphingobium indicum BiD32</name>
    <dbReference type="NCBI Taxonomy" id="1301087"/>
    <lineage>
        <taxon>Bacteria</taxon>
        <taxon>Pseudomonadati</taxon>
        <taxon>Pseudomonadota</taxon>
        <taxon>Alphaproteobacteria</taxon>
        <taxon>Sphingomonadales</taxon>
        <taxon>Sphingomonadaceae</taxon>
        <taxon>Sphingobium</taxon>
    </lineage>
</organism>
<sequence>MSENPAQKQSVERLPDQRSSLITDELNKILAMLQGACPEGAIISFDFDGRLHVHVDVHSFEDLLKVEGILPILGGGTFHDLTRGETPHRPFHHRLSAIVDR</sequence>
<dbReference type="Proteomes" id="UP000013201">
    <property type="component" value="Unassembled WGS sequence"/>
</dbReference>
<proteinExistence type="predicted"/>
<keyword evidence="2" id="KW-1185">Reference proteome</keyword>
<dbReference type="EMBL" id="CAVK010000055">
    <property type="protein sequence ID" value="CCW16757.1"/>
    <property type="molecule type" value="Genomic_DNA"/>
</dbReference>
<reference evidence="2" key="2">
    <citation type="submission" date="2013-04" db="EMBL/GenBank/DDBJ databases">
        <title>Bisphenol A degrading Sphingobium sp. strain BiD32.</title>
        <authorList>
            <person name="Nielsen J.L."/>
            <person name="Zhou N.A."/>
            <person name="Kjeldal H."/>
        </authorList>
    </citation>
    <scope>NUCLEOTIDE SEQUENCE [LARGE SCALE GENOMIC DNA]</scope>
    <source>
        <strain evidence="2">BiD32</strain>
    </source>
</reference>
<name>N1MMD8_9SPHN</name>
<gene>
    <name evidence="1" type="ORF">EBBID32_10950</name>
</gene>